<proteinExistence type="predicted"/>
<dbReference type="EMBL" id="JQ513383">
    <property type="protein sequence ID" value="AFA44348.1"/>
    <property type="molecule type" value="Genomic_DNA"/>
</dbReference>
<name>H6X3N2_9CAUD</name>
<protein>
    <submittedName>
        <fullName evidence="1">Uncharacterized protein</fullName>
    </submittedName>
</protein>
<dbReference type="KEGG" id="vg:14012663"/>
<sequence>MPGKPEKIYDNTELTIILKNVNNYKNLSPEAREIFKETNIKYKPSGAERPYDMDHIYYMIRVLTEVSLDSVRKSLILRTGVVLSNKSIQRYKRVVIEVSKALLCTHRNGIALHIKKEEGKHYLTDQQSSRLNTLRKKGVPIEDMINYLQKLL</sequence>
<dbReference type="RefSeq" id="YP_007007230.1">
    <property type="nucleotide sequence ID" value="NC_019526.1"/>
</dbReference>
<accession>H6X3N2</accession>
<organism evidence="1 2">
    <name type="scientific">Klebsiella phage vB_KleM_RaK2</name>
    <dbReference type="NCBI Taxonomy" id="1147094"/>
    <lineage>
        <taxon>Viruses</taxon>
        <taxon>Duplodnaviria</taxon>
        <taxon>Heunggongvirae</taxon>
        <taxon>Uroviricota</taxon>
        <taxon>Caudoviricetes</taxon>
        <taxon>Alcyoneusvirus</taxon>
        <taxon>Alcyoneusvirus RaK2</taxon>
    </lineage>
</organism>
<dbReference type="Proteomes" id="UP000007524">
    <property type="component" value="Segment"/>
</dbReference>
<gene>
    <name evidence="1" type="ORF">RaK2_00075</name>
</gene>
<keyword evidence="2" id="KW-1185">Reference proteome</keyword>
<dbReference type="GeneID" id="14012663"/>
<reference evidence="1 2" key="1">
    <citation type="journal article" date="2012" name="J. Virol.">
        <title>Genome of Klebsiella sp.-Infecting Bacteriophage vB_KleM_RaK2.</title>
        <authorList>
            <person name="Simoliunas E."/>
            <person name="Kaliniene L."/>
            <person name="Truncaite L."/>
            <person name="Klausa V."/>
            <person name="Zajanckauskaite A."/>
            <person name="Meskys R."/>
        </authorList>
    </citation>
    <scope>NUCLEOTIDE SEQUENCE [LARGE SCALE GENOMIC DNA]</scope>
</reference>
<evidence type="ECO:0000313" key="2">
    <source>
        <dbReference type="Proteomes" id="UP000007524"/>
    </source>
</evidence>
<evidence type="ECO:0000313" key="1">
    <source>
        <dbReference type="EMBL" id="AFA44348.1"/>
    </source>
</evidence>